<evidence type="ECO:0000259" key="1">
    <source>
        <dbReference type="SMART" id="SM00245"/>
    </source>
</evidence>
<comment type="caution">
    <text evidence="2">The sequence shown here is derived from an EMBL/GenBank/DDBJ whole genome shotgun (WGS) entry which is preliminary data.</text>
</comment>
<protein>
    <submittedName>
        <fullName evidence="2">S41 family peptidase</fullName>
    </submittedName>
</protein>
<evidence type="ECO:0000313" key="2">
    <source>
        <dbReference type="EMBL" id="MBU5668706.1"/>
    </source>
</evidence>
<feature type="domain" description="Tail specific protease" evidence="1">
    <location>
        <begin position="86"/>
        <end position="299"/>
    </location>
</feature>
<evidence type="ECO:0000313" key="3">
    <source>
        <dbReference type="Proteomes" id="UP000783742"/>
    </source>
</evidence>
<dbReference type="Proteomes" id="UP000783742">
    <property type="component" value="Unassembled WGS sequence"/>
</dbReference>
<keyword evidence="3" id="KW-1185">Reference proteome</keyword>
<name>A0ABS6FEU7_9FIRM</name>
<dbReference type="RefSeq" id="WP_216548557.1">
    <property type="nucleotide sequence ID" value="NZ_JAHLQO010000002.1"/>
</dbReference>
<accession>A0ABS6FEU7</accession>
<proteinExistence type="predicted"/>
<reference evidence="2 3" key="1">
    <citation type="submission" date="2021-06" db="EMBL/GenBank/DDBJ databases">
        <authorList>
            <person name="Sun Q."/>
            <person name="Li D."/>
        </authorList>
    </citation>
    <scope>NUCLEOTIDE SEQUENCE [LARGE SCALE GENOMIC DNA]</scope>
    <source>
        <strain evidence="2 3">MSJ-1</strain>
    </source>
</reference>
<dbReference type="CDD" id="cd06567">
    <property type="entry name" value="Peptidase_S41"/>
    <property type="match status" value="1"/>
</dbReference>
<dbReference type="Pfam" id="PF03572">
    <property type="entry name" value="Peptidase_S41"/>
    <property type="match status" value="1"/>
</dbReference>
<dbReference type="InterPro" id="IPR005151">
    <property type="entry name" value="Tail-specific_protease"/>
</dbReference>
<gene>
    <name evidence="2" type="ORF">KQI68_02510</name>
</gene>
<dbReference type="PANTHER" id="PTHR32060">
    <property type="entry name" value="TAIL-SPECIFIC PROTEASE"/>
    <property type="match status" value="1"/>
</dbReference>
<dbReference type="PANTHER" id="PTHR32060:SF30">
    <property type="entry name" value="CARBOXY-TERMINAL PROCESSING PROTEASE CTPA"/>
    <property type="match status" value="1"/>
</dbReference>
<sequence length="310" mass="35090">MNKFKKILLVLTLVFVVVAGYFLKNYGPNFGIYIFPPSVEEYVNKALRNMDNGINANTEEWKKERQRVLEKSKEFKKLKDSHDTLEEAIKVAGGKHSFIIRPVVANKSAKNIKYPLTQMLEEEILYIKLPPIMLGTGEENQKYVNTVASEIDKENYKGIVVDLRHNTGGDMYPMIASIASLLPDRTILEFKNSVGQKTPIKIKEGQFKYLSVSDKKINNVPVAVLIDKMTGSSGEITALALKNIEGVKFFGEDSAGYTSVNSTFNLYDNLMLFLTTASIVDNNGKEYLNEKIKPDVYTNNAIREAYYWLK</sequence>
<organism evidence="2 3">
    <name type="scientific">Peptoniphilus ovalis</name>
    <dbReference type="NCBI Taxonomy" id="2841503"/>
    <lineage>
        <taxon>Bacteria</taxon>
        <taxon>Bacillati</taxon>
        <taxon>Bacillota</taxon>
        <taxon>Tissierellia</taxon>
        <taxon>Tissierellales</taxon>
        <taxon>Peptoniphilaceae</taxon>
        <taxon>Peptoniphilus</taxon>
    </lineage>
</organism>
<dbReference type="SMART" id="SM00245">
    <property type="entry name" value="TSPc"/>
    <property type="match status" value="1"/>
</dbReference>
<dbReference type="EMBL" id="JAHLQO010000002">
    <property type="protein sequence ID" value="MBU5668706.1"/>
    <property type="molecule type" value="Genomic_DNA"/>
</dbReference>